<gene>
    <name evidence="1" type="ORF">SAMN04488567_3405</name>
</gene>
<sequence>MFRFILKMLRGVPAGPVALPPLPFEARRPRRPVA</sequence>
<dbReference type="AlphaFoldDB" id="A0A1G7ICC0"/>
<accession>A0A1G7ICC0</accession>
<proteinExistence type="predicted"/>
<organism evidence="1 2">
    <name type="scientific">Limimaricola pyoseonensis</name>
    <dbReference type="NCBI Taxonomy" id="521013"/>
    <lineage>
        <taxon>Bacteria</taxon>
        <taxon>Pseudomonadati</taxon>
        <taxon>Pseudomonadota</taxon>
        <taxon>Alphaproteobacteria</taxon>
        <taxon>Rhodobacterales</taxon>
        <taxon>Paracoccaceae</taxon>
        <taxon>Limimaricola</taxon>
    </lineage>
</organism>
<dbReference type="STRING" id="521013.SAMN04488567_3405"/>
<evidence type="ECO:0000313" key="2">
    <source>
        <dbReference type="Proteomes" id="UP000198922"/>
    </source>
</evidence>
<keyword evidence="2" id="KW-1185">Reference proteome</keyword>
<dbReference type="EMBL" id="FNAT01000007">
    <property type="protein sequence ID" value="SDF10273.1"/>
    <property type="molecule type" value="Genomic_DNA"/>
</dbReference>
<name>A0A1G7ICC0_9RHOB</name>
<evidence type="ECO:0000313" key="1">
    <source>
        <dbReference type="EMBL" id="SDF10273.1"/>
    </source>
</evidence>
<dbReference type="Proteomes" id="UP000198922">
    <property type="component" value="Unassembled WGS sequence"/>
</dbReference>
<reference evidence="2" key="1">
    <citation type="submission" date="2016-10" db="EMBL/GenBank/DDBJ databases">
        <authorList>
            <person name="Varghese N."/>
            <person name="Submissions S."/>
        </authorList>
    </citation>
    <scope>NUCLEOTIDE SEQUENCE [LARGE SCALE GENOMIC DNA]</scope>
    <source>
        <strain evidence="2">DSM 21424</strain>
    </source>
</reference>
<protein>
    <submittedName>
        <fullName evidence="1">Uncharacterized protein</fullName>
    </submittedName>
</protein>